<sequence length="492" mass="53549">MASEYRYLIRGAVFTHSSRSVLLSSAWRISLFGFAIAVLAGPARAIDTGAPQHYITGSWVNVRSAPAPDAPVLGRLVVNTPVRLLGSRGDNGFCEVNYAPDKTGHVACRFIGDEPVWLTIVGAQFDQGGQPNPAYSAPKAFWLQPNVDRLLAAGKHFETTMLKPGEAATEQKTAQEAGRLGKIRRFAIPEFEAMKDRLKNGVTGSRADDPDGRFRPLASWKSIKQIAMRNPSASDLSPEGGSITELHSYWGWREVPVALIRALELPTVGNSHFRDAGQLLPPSVTTEVASWKFGIPYRAVVKGGPKWIQPGHYNDGYLFGAWDVGAVETTLVSDVRDHDLNRDGSLRSKPSRVPGGRFPDTDADGEDCKLGFAWGDAGAEVNRAVFGPAARPPTGNRLFHFFSRDDLPRDKASVVRGRSKFTAAGFVSAETLSFDLDGDGVADFLVWEGTGISQQDIHDPGSAQANYRIVFVNIAGEWRLFLVDEFLYGCGC</sequence>
<reference evidence="3" key="2">
    <citation type="journal article" date="2001" name="J. Cell Sci.">
        <title>SH3 domains: complexity in moderation.</title>
        <authorList>
            <person name="Mayer B.J."/>
        </authorList>
    </citation>
    <scope>NUCLEOTIDE SEQUENCE</scope>
</reference>
<dbReference type="InterPro" id="IPR003646">
    <property type="entry name" value="SH3-like_bac-type"/>
</dbReference>
<dbReference type="Pfam" id="PF08239">
    <property type="entry name" value="SH3_3"/>
    <property type="match status" value="1"/>
</dbReference>
<name>A0A9U5GYP7_9BURK</name>
<proteinExistence type="predicted"/>
<organism evidence="2 3">
    <name type="scientific">Derxia gummosa DSM 723</name>
    <dbReference type="NCBI Taxonomy" id="1121388"/>
    <lineage>
        <taxon>Bacteria</taxon>
        <taxon>Pseudomonadati</taxon>
        <taxon>Pseudomonadota</taxon>
        <taxon>Betaproteobacteria</taxon>
        <taxon>Burkholderiales</taxon>
        <taxon>Alcaligenaceae</taxon>
        <taxon>Derxia</taxon>
    </lineage>
</organism>
<reference evidence="3" key="1">
    <citation type="journal article" date="1992" name="FEBS Lett.">
        <title>SH3--an abundant protein domain in search of a function.</title>
        <authorList>
            <person name="Musacchio A."/>
            <person name="Gibson T."/>
            <person name="Lehto V.P."/>
            <person name="Saraste M."/>
        </authorList>
    </citation>
    <scope>NUCLEOTIDE SEQUENCE</scope>
</reference>
<accession>A0A9U5GYP7</accession>
<keyword evidence="2" id="KW-1185">Reference proteome</keyword>
<reference evidence="3" key="3">
    <citation type="journal article" date="2013" name="Biophys Rev">
        <title>SH3 domains: modules of protein-protein interactions.</title>
        <authorList>
            <person name="Kurochkina N."/>
            <person name="Guha U."/>
        </authorList>
    </citation>
    <scope>NUCLEOTIDE SEQUENCE</scope>
</reference>
<protein>
    <submittedName>
        <fullName evidence="3">SH3 domain-containing protein</fullName>
    </submittedName>
</protein>
<dbReference type="AlphaFoldDB" id="A0A9U5GYP7"/>
<feature type="domain" description="SH3b" evidence="1">
    <location>
        <begin position="60"/>
        <end position="104"/>
    </location>
</feature>
<evidence type="ECO:0000313" key="2">
    <source>
        <dbReference type="Proteomes" id="UP000675920"/>
    </source>
</evidence>
<dbReference type="Proteomes" id="UP000675920">
    <property type="component" value="Unplaced"/>
</dbReference>
<dbReference type="RefSeq" id="WP_245591357.1">
    <property type="nucleotide sequence ID" value="NZ_AXWS01000013.1"/>
</dbReference>
<dbReference type="Gene3D" id="2.30.30.40">
    <property type="entry name" value="SH3 Domains"/>
    <property type="match status" value="1"/>
</dbReference>
<reference evidence="3" key="4">
    <citation type="submission" date="2025-08" db="UniProtKB">
        <authorList>
            <consortium name="RefSeq"/>
        </authorList>
    </citation>
    <scope>IDENTIFICATION</scope>
</reference>
<evidence type="ECO:0000313" key="3">
    <source>
        <dbReference type="RefSeq" id="WP_245591357.1"/>
    </source>
</evidence>
<evidence type="ECO:0000259" key="1">
    <source>
        <dbReference type="Pfam" id="PF08239"/>
    </source>
</evidence>